<dbReference type="InterPro" id="IPR000998">
    <property type="entry name" value="MAM_dom"/>
</dbReference>
<organism evidence="3 4">
    <name type="scientific">Araneus ventricosus</name>
    <name type="common">Orbweaver spider</name>
    <name type="synonym">Epeira ventricosa</name>
    <dbReference type="NCBI Taxonomy" id="182803"/>
    <lineage>
        <taxon>Eukaryota</taxon>
        <taxon>Metazoa</taxon>
        <taxon>Ecdysozoa</taxon>
        <taxon>Arthropoda</taxon>
        <taxon>Chelicerata</taxon>
        <taxon>Arachnida</taxon>
        <taxon>Araneae</taxon>
        <taxon>Araneomorphae</taxon>
        <taxon>Entelegynae</taxon>
        <taxon>Araneoidea</taxon>
        <taxon>Araneidae</taxon>
        <taxon>Araneus</taxon>
    </lineage>
</organism>
<gene>
    <name evidence="3" type="primary">MLRP2_8</name>
    <name evidence="3" type="ORF">AVEN_83140_1</name>
</gene>
<dbReference type="GO" id="GO:0016020">
    <property type="term" value="C:membrane"/>
    <property type="evidence" value="ECO:0007669"/>
    <property type="project" value="InterPro"/>
</dbReference>
<keyword evidence="3" id="KW-0675">Receptor</keyword>
<evidence type="ECO:0000313" key="4">
    <source>
        <dbReference type="Proteomes" id="UP000499080"/>
    </source>
</evidence>
<reference evidence="3 4" key="1">
    <citation type="journal article" date="2019" name="Sci. Rep.">
        <title>Orb-weaving spider Araneus ventricosus genome elucidates the spidroin gene catalogue.</title>
        <authorList>
            <person name="Kono N."/>
            <person name="Nakamura H."/>
            <person name="Ohtoshi R."/>
            <person name="Moran D.A.P."/>
            <person name="Shinohara A."/>
            <person name="Yoshida Y."/>
            <person name="Fujiwara M."/>
            <person name="Mori M."/>
            <person name="Tomita M."/>
            <person name="Arakawa K."/>
        </authorList>
    </citation>
    <scope>NUCLEOTIDE SEQUENCE [LARGE SCALE GENOMIC DNA]</scope>
</reference>
<dbReference type="Gene3D" id="2.60.120.200">
    <property type="match status" value="4"/>
</dbReference>
<dbReference type="OrthoDB" id="6407525at2759"/>
<comment type="caution">
    <text evidence="3">The sequence shown here is derived from an EMBL/GenBank/DDBJ whole genome shotgun (WGS) entry which is preliminary data.</text>
</comment>
<keyword evidence="1" id="KW-0732">Signal</keyword>
<dbReference type="InterPro" id="IPR051560">
    <property type="entry name" value="MAM_domain-containing"/>
</dbReference>
<feature type="chain" id="PRO_5021372488" evidence="1">
    <location>
        <begin position="25"/>
        <end position="790"/>
    </location>
</feature>
<evidence type="ECO:0000313" key="3">
    <source>
        <dbReference type="EMBL" id="GBL81064.1"/>
    </source>
</evidence>
<dbReference type="Pfam" id="PF00629">
    <property type="entry name" value="MAM"/>
    <property type="match status" value="4"/>
</dbReference>
<dbReference type="SUPFAM" id="SSF49899">
    <property type="entry name" value="Concanavalin A-like lectins/glucanases"/>
    <property type="match status" value="4"/>
</dbReference>
<dbReference type="CDD" id="cd06263">
    <property type="entry name" value="MAM"/>
    <property type="match status" value="3"/>
</dbReference>
<proteinExistence type="predicted"/>
<feature type="domain" description="MAM" evidence="2">
    <location>
        <begin position="47"/>
        <end position="233"/>
    </location>
</feature>
<accession>A0A4Y2APW7</accession>
<evidence type="ECO:0000259" key="2">
    <source>
        <dbReference type="PROSITE" id="PS50060"/>
    </source>
</evidence>
<dbReference type="PROSITE" id="PS50060">
    <property type="entry name" value="MAM_2"/>
    <property type="match status" value="4"/>
</dbReference>
<evidence type="ECO:0000256" key="1">
    <source>
        <dbReference type="SAM" id="SignalP"/>
    </source>
</evidence>
<name>A0A4Y2APW7_ARAVE</name>
<dbReference type="AlphaFoldDB" id="A0A4Y2APW7"/>
<dbReference type="PANTHER" id="PTHR23282:SF101">
    <property type="entry name" value="MAM DOMAIN-CONTAINING PROTEIN"/>
    <property type="match status" value="1"/>
</dbReference>
<protein>
    <submittedName>
        <fullName evidence="3">MAM and LDL-receptor class A domain-containing protein 2</fullName>
    </submittedName>
</protein>
<dbReference type="PANTHER" id="PTHR23282">
    <property type="entry name" value="APICAL ENDOSOMAL GLYCOPROTEIN PRECURSOR"/>
    <property type="match status" value="1"/>
</dbReference>
<sequence length="790" mass="88786">MWNRRVLFTVHLCYFTALFTEVFQVELSQSSTLKRYRRNLELEEVPEACDFGSVVRLTTCYWSIPQNDSKGKIHWKSGMGAAAYWIGGPRADHTEGDKNSGYIFYETSELSSFVELPKSEFMSNQLLGPVYNHTGPSGLCLSFFYNIAGLSAKSLRVKLRNAMSQDTVLWESKDNSDGIWHQGEVAFSYGEKYRILFEAIPSNQSYKKLTYRGYVALDDVKFDRIPNSDVCIGHCTFEGGFCDWKNMDEDDFDWELGRGSSSFLTGPPRDHASYGKNEQTGGFAYINTAYPRRPGDTAMLRSPSFPTTGDNSPVCMRFATYMFGNGVGILRLVLKNEDESDKTVWEMSGPAGNRWHKAQVTLSSLSPFQLLLIAIVGNQFGNIAVDDISFKPGPCPVVPQTAAKDNGDCSFEENMCNWSNPAPQDELDDVDWARQYYYDQSGAPYDHTRGDAKGYYMNLLTNTPLLLKGGTRGWLVSSRFQPTANPKCISFHYWMYERLIDPAGLSLGSLRVFVRLIKPGKPLSPLWRLYNHQGQRWFPARAPIVTTTERAPPQTPYEIIFEGVWGEGRVGNIAIDDITFFDGDCTTEPLGAAAVLGECFFERDMCGWTPLSEFDDYSSTVAPTTEPKTTNTVEESLWKMARADYKPAGLLDHTFRSPVGYVFFDVFHKTAMQRPRLRSPLLEVSFSGVRCLGFWFVAFGRSDATALEVVLLDMSDPESIKRTVIWRLEARNFANSSRTDWSYAQVSVEAKGDYLLHFEGESSDGGFALDDVTFFDGSCHTRPPAAVGKG</sequence>
<feature type="domain" description="MAM" evidence="2">
    <location>
        <begin position="407"/>
        <end position="587"/>
    </location>
</feature>
<feature type="domain" description="MAM" evidence="2">
    <location>
        <begin position="233"/>
        <end position="397"/>
    </location>
</feature>
<feature type="signal peptide" evidence="1">
    <location>
        <begin position="1"/>
        <end position="24"/>
    </location>
</feature>
<dbReference type="EMBL" id="BGPR01000024">
    <property type="protein sequence ID" value="GBL81064.1"/>
    <property type="molecule type" value="Genomic_DNA"/>
</dbReference>
<dbReference type="Proteomes" id="UP000499080">
    <property type="component" value="Unassembled WGS sequence"/>
</dbReference>
<dbReference type="InterPro" id="IPR013320">
    <property type="entry name" value="ConA-like_dom_sf"/>
</dbReference>
<dbReference type="SMART" id="SM00137">
    <property type="entry name" value="MAM"/>
    <property type="match status" value="4"/>
</dbReference>
<feature type="domain" description="MAM" evidence="2">
    <location>
        <begin position="597"/>
        <end position="781"/>
    </location>
</feature>
<keyword evidence="4" id="KW-1185">Reference proteome</keyword>